<dbReference type="Proteomes" id="UP000076962">
    <property type="component" value="Unassembled WGS sequence"/>
</dbReference>
<keyword evidence="3" id="KW-1185">Reference proteome</keyword>
<dbReference type="PANTHER" id="PTHR32182:SF0">
    <property type="entry name" value="DNA REPLICATION AND REPAIR PROTEIN RECF"/>
    <property type="match status" value="1"/>
</dbReference>
<gene>
    <name evidence="2" type="ORF">THIOM_003188</name>
</gene>
<dbReference type="GO" id="GO:0000731">
    <property type="term" value="P:DNA synthesis involved in DNA repair"/>
    <property type="evidence" value="ECO:0007669"/>
    <property type="project" value="TreeGrafter"/>
</dbReference>
<dbReference type="InterPro" id="IPR038729">
    <property type="entry name" value="Rad50/SbcC_AAA"/>
</dbReference>
<feature type="domain" description="Rad50/SbcC-type AAA" evidence="1">
    <location>
        <begin position="5"/>
        <end position="198"/>
    </location>
</feature>
<organism evidence="2 3">
    <name type="scientific">Candidatus Thiomargarita nelsonii</name>
    <dbReference type="NCBI Taxonomy" id="1003181"/>
    <lineage>
        <taxon>Bacteria</taxon>
        <taxon>Pseudomonadati</taxon>
        <taxon>Pseudomonadota</taxon>
        <taxon>Gammaproteobacteria</taxon>
        <taxon>Thiotrichales</taxon>
        <taxon>Thiotrichaceae</taxon>
        <taxon>Thiomargarita</taxon>
    </lineage>
</organism>
<evidence type="ECO:0000313" key="3">
    <source>
        <dbReference type="Proteomes" id="UP000076962"/>
    </source>
</evidence>
<sequence length="206" mass="23928">MILKKLQLTNFRCFKELSVELHPRLNVFVGNNGKGKTAILDGIAVGLGAVLTHLPEIKGINFRSNDRWQDEKMKQAPYVRVMLETTAGIRWDRTEKRDQSKQTQQEIPQDKKLGELHQFLEETINGIQADLPTKLPVLVYYGTDRASRSSLSNSVPRDFKKTFNRFKALEDAIKPSSRVDFMLERFAFQEDIERREKENREDLGYR</sequence>
<dbReference type="GO" id="GO:0016887">
    <property type="term" value="F:ATP hydrolysis activity"/>
    <property type="evidence" value="ECO:0007669"/>
    <property type="project" value="InterPro"/>
</dbReference>
<dbReference type="Gene3D" id="3.40.50.300">
    <property type="entry name" value="P-loop containing nucleotide triphosphate hydrolases"/>
    <property type="match status" value="1"/>
</dbReference>
<name>A0A176RZ39_9GAMM</name>
<dbReference type="PANTHER" id="PTHR32182">
    <property type="entry name" value="DNA REPLICATION AND REPAIR PROTEIN RECF"/>
    <property type="match status" value="1"/>
</dbReference>
<reference evidence="2 3" key="1">
    <citation type="submission" date="2016-05" db="EMBL/GenBank/DDBJ databases">
        <title>Single-cell genome of chain-forming Candidatus Thiomargarita nelsonii and comparison to other large sulfur-oxidizing bacteria.</title>
        <authorList>
            <person name="Winkel M."/>
            <person name="Salman V."/>
            <person name="Woyke T."/>
            <person name="Schulz-Vogt H."/>
            <person name="Richter M."/>
            <person name="Flood B."/>
            <person name="Bailey J."/>
            <person name="Amann R."/>
            <person name="Mussmann M."/>
        </authorList>
    </citation>
    <scope>NUCLEOTIDE SEQUENCE [LARGE SCALE GENOMIC DNA]</scope>
    <source>
        <strain evidence="2 3">THI036</strain>
    </source>
</reference>
<dbReference type="Pfam" id="PF13476">
    <property type="entry name" value="AAA_23"/>
    <property type="match status" value="1"/>
</dbReference>
<dbReference type="InterPro" id="IPR027417">
    <property type="entry name" value="P-loop_NTPase"/>
</dbReference>
<comment type="caution">
    <text evidence="2">The sequence shown here is derived from an EMBL/GenBank/DDBJ whole genome shotgun (WGS) entry which is preliminary data.</text>
</comment>
<dbReference type="SUPFAM" id="SSF52540">
    <property type="entry name" value="P-loop containing nucleoside triphosphate hydrolases"/>
    <property type="match status" value="1"/>
</dbReference>
<evidence type="ECO:0000259" key="1">
    <source>
        <dbReference type="Pfam" id="PF13476"/>
    </source>
</evidence>
<proteinExistence type="predicted"/>
<evidence type="ECO:0000313" key="2">
    <source>
        <dbReference type="EMBL" id="OAD21061.1"/>
    </source>
</evidence>
<protein>
    <submittedName>
        <fullName evidence="2">ATPase</fullName>
    </submittedName>
</protein>
<feature type="non-terminal residue" evidence="2">
    <location>
        <position position="206"/>
    </location>
</feature>
<dbReference type="AlphaFoldDB" id="A0A176RZ39"/>
<accession>A0A176RZ39</accession>
<dbReference type="EMBL" id="LUTY01001902">
    <property type="protein sequence ID" value="OAD21061.1"/>
    <property type="molecule type" value="Genomic_DNA"/>
</dbReference>
<dbReference type="GO" id="GO:0006302">
    <property type="term" value="P:double-strand break repair"/>
    <property type="evidence" value="ECO:0007669"/>
    <property type="project" value="InterPro"/>
</dbReference>